<proteinExistence type="predicted"/>
<evidence type="ECO:0000313" key="2">
    <source>
        <dbReference type="Proteomes" id="UP001157502"/>
    </source>
</evidence>
<accession>A0ACC2GPC0</accession>
<sequence length="77" mass="8177">MSAVPVLFTGRWVHGFPRSVAPEDHSPFSVDQYPDDGRLIVGEGGNVRAGVPFPDVFSGGHDGDQSVSLIRSSPLSL</sequence>
<gene>
    <name evidence="1" type="ORF">DPEC_G00119410</name>
</gene>
<keyword evidence="2" id="KW-1185">Reference proteome</keyword>
<reference evidence="1" key="1">
    <citation type="submission" date="2021-05" db="EMBL/GenBank/DDBJ databases">
        <authorList>
            <person name="Pan Q."/>
            <person name="Jouanno E."/>
            <person name="Zahm M."/>
            <person name="Klopp C."/>
            <person name="Cabau C."/>
            <person name="Louis A."/>
            <person name="Berthelot C."/>
            <person name="Parey E."/>
            <person name="Roest Crollius H."/>
            <person name="Montfort J."/>
            <person name="Robinson-Rechavi M."/>
            <person name="Bouchez O."/>
            <person name="Lampietro C."/>
            <person name="Lopez Roques C."/>
            <person name="Donnadieu C."/>
            <person name="Postlethwait J."/>
            <person name="Bobe J."/>
            <person name="Dillon D."/>
            <person name="Chandos A."/>
            <person name="von Hippel F."/>
            <person name="Guiguen Y."/>
        </authorList>
    </citation>
    <scope>NUCLEOTIDE SEQUENCE</scope>
    <source>
        <strain evidence="1">YG-Jan2019</strain>
    </source>
</reference>
<protein>
    <submittedName>
        <fullName evidence="1">Uncharacterized protein</fullName>
    </submittedName>
</protein>
<comment type="caution">
    <text evidence="1">The sequence shown here is derived from an EMBL/GenBank/DDBJ whole genome shotgun (WGS) entry which is preliminary data.</text>
</comment>
<dbReference type="Proteomes" id="UP001157502">
    <property type="component" value="Chromosome 10"/>
</dbReference>
<dbReference type="EMBL" id="CM055737">
    <property type="protein sequence ID" value="KAJ8005579.1"/>
    <property type="molecule type" value="Genomic_DNA"/>
</dbReference>
<name>A0ACC2GPC0_DALPE</name>
<evidence type="ECO:0000313" key="1">
    <source>
        <dbReference type="EMBL" id="KAJ8005579.1"/>
    </source>
</evidence>
<organism evidence="1 2">
    <name type="scientific">Dallia pectoralis</name>
    <name type="common">Alaska blackfish</name>
    <dbReference type="NCBI Taxonomy" id="75939"/>
    <lineage>
        <taxon>Eukaryota</taxon>
        <taxon>Metazoa</taxon>
        <taxon>Chordata</taxon>
        <taxon>Craniata</taxon>
        <taxon>Vertebrata</taxon>
        <taxon>Euteleostomi</taxon>
        <taxon>Actinopterygii</taxon>
        <taxon>Neopterygii</taxon>
        <taxon>Teleostei</taxon>
        <taxon>Protacanthopterygii</taxon>
        <taxon>Esociformes</taxon>
        <taxon>Umbridae</taxon>
        <taxon>Dallia</taxon>
    </lineage>
</organism>